<feature type="non-terminal residue" evidence="2">
    <location>
        <position position="107"/>
    </location>
</feature>
<dbReference type="EMBL" id="JAAGMN010010262">
    <property type="protein sequence ID" value="NEE23330.1"/>
    <property type="molecule type" value="Genomic_DNA"/>
</dbReference>
<comment type="caution">
    <text evidence="2">The sequence shown here is derived from an EMBL/GenBank/DDBJ whole genome shotgun (WGS) entry which is preliminary data.</text>
</comment>
<reference evidence="2" key="1">
    <citation type="submission" date="2020-01" db="EMBL/GenBank/DDBJ databases">
        <title>Insect and environment-associated Actinomycetes.</title>
        <authorList>
            <person name="Currrie C."/>
            <person name="Chevrette M."/>
            <person name="Carlson C."/>
            <person name="Stubbendieck R."/>
            <person name="Wendt-Pienkowski E."/>
        </authorList>
    </citation>
    <scope>NUCLEOTIDE SEQUENCE</scope>
    <source>
        <strain evidence="2">SID7499</strain>
    </source>
</reference>
<proteinExistence type="predicted"/>
<feature type="non-terminal residue" evidence="2">
    <location>
        <position position="1"/>
    </location>
</feature>
<feature type="compositionally biased region" description="Polar residues" evidence="1">
    <location>
        <begin position="1"/>
        <end position="16"/>
    </location>
</feature>
<gene>
    <name evidence="2" type="ORF">G3M58_94880</name>
</gene>
<feature type="compositionally biased region" description="Low complexity" evidence="1">
    <location>
        <begin position="28"/>
        <end position="44"/>
    </location>
</feature>
<feature type="region of interest" description="Disordered" evidence="1">
    <location>
        <begin position="1"/>
        <end position="55"/>
    </location>
</feature>
<organism evidence="2">
    <name type="scientific">Streptomyces sp. SID7499</name>
    <dbReference type="NCBI Taxonomy" id="2706086"/>
    <lineage>
        <taxon>Bacteria</taxon>
        <taxon>Bacillati</taxon>
        <taxon>Actinomycetota</taxon>
        <taxon>Actinomycetes</taxon>
        <taxon>Kitasatosporales</taxon>
        <taxon>Streptomycetaceae</taxon>
        <taxon>Streptomyces</taxon>
    </lineage>
</organism>
<name>A0A6G3Y0Q0_9ACTN</name>
<accession>A0A6G3Y0Q0</accession>
<protein>
    <submittedName>
        <fullName evidence="2">RNA polymerase sigma factor SigF</fullName>
    </submittedName>
</protein>
<dbReference type="AlphaFoldDB" id="A0A6G3Y0Q0"/>
<evidence type="ECO:0000313" key="2">
    <source>
        <dbReference type="EMBL" id="NEE23330.1"/>
    </source>
</evidence>
<sequence length="107" mass="10972">NASSACPQGPTNSDSPAASAVPGPRAGTTDSTSTTDPTSDFSGAAGEGLEGLPEIPPYAEVGALDARALSKTLFERLESLEEGTHEYSYVRNTLVELNLALVKFAAS</sequence>
<evidence type="ECO:0000256" key="1">
    <source>
        <dbReference type="SAM" id="MobiDB-lite"/>
    </source>
</evidence>